<sequence length="449" mass="52129">MAKAIFEIPEIVLNIAKYLSPADLAQACRVSRSWFVPFVSQLWRSIQLDQWIDGNLAPALPRYSAFVRELRCPRYIEPEVLGAQFEQLTLFRAPLLDNTNIDIFKQILRENPNINSLWVVFDRPLFTANERDEFFESVAGMSKLRSLHFSGLGFPVYPGELAHLLNKLTWLKTLVLEECYYSRLPRGTEPTALTIEQSGHLRSLSTDCFREDTLDIILEITQCSPQLEQLVMLEATVYRTNIMMSPRLEWFAEKLHSYCQHLDQLKFHACDLDQNGLACLLSAFPKLRKFEFTDCSMKHGEILAQIIQHESCRDSFEEISLQNSSSRMDPTCADEVFLLLRKFTKLKKVSLTQCKLLALDFVRSQEEFGYVLASRDLQVLSITITGPNKKWAPPEVFPEKYTPIRDDAEDEDHDLIQVPDYHLYNAVMEEFERQPKLDRSAIRFDYSWF</sequence>
<dbReference type="Pfam" id="PF12937">
    <property type="entry name" value="F-box-like"/>
    <property type="match status" value="1"/>
</dbReference>
<dbReference type="Gene3D" id="3.80.10.10">
    <property type="entry name" value="Ribonuclease Inhibitor"/>
    <property type="match status" value="1"/>
</dbReference>
<proteinExistence type="predicted"/>
<dbReference type="InterPro" id="IPR036047">
    <property type="entry name" value="F-box-like_dom_sf"/>
</dbReference>
<evidence type="ECO:0000313" key="3">
    <source>
        <dbReference type="Proteomes" id="UP000749646"/>
    </source>
</evidence>
<dbReference type="OrthoDB" id="2398010at2759"/>
<dbReference type="SUPFAM" id="SSF81383">
    <property type="entry name" value="F-box domain"/>
    <property type="match status" value="1"/>
</dbReference>
<dbReference type="EMBL" id="JAAAHW010003699">
    <property type="protein sequence ID" value="KAF9981443.1"/>
    <property type="molecule type" value="Genomic_DNA"/>
</dbReference>
<accession>A0A9P6M937</accession>
<dbReference type="InterPro" id="IPR001810">
    <property type="entry name" value="F-box_dom"/>
</dbReference>
<evidence type="ECO:0000313" key="2">
    <source>
        <dbReference type="EMBL" id="KAF9981443.1"/>
    </source>
</evidence>
<dbReference type="InterPro" id="IPR032675">
    <property type="entry name" value="LRR_dom_sf"/>
</dbReference>
<name>A0A9P6M937_9FUNG</name>
<dbReference type="Proteomes" id="UP000749646">
    <property type="component" value="Unassembled WGS sequence"/>
</dbReference>
<evidence type="ECO:0000259" key="1">
    <source>
        <dbReference type="Pfam" id="PF12937"/>
    </source>
</evidence>
<gene>
    <name evidence="2" type="ORF">BGZ65_003941</name>
</gene>
<dbReference type="SUPFAM" id="SSF52047">
    <property type="entry name" value="RNI-like"/>
    <property type="match status" value="1"/>
</dbReference>
<feature type="domain" description="F-box" evidence="1">
    <location>
        <begin position="9"/>
        <end position="46"/>
    </location>
</feature>
<comment type="caution">
    <text evidence="2">The sequence shown here is derived from an EMBL/GenBank/DDBJ whole genome shotgun (WGS) entry which is preliminary data.</text>
</comment>
<dbReference type="CDD" id="cd09917">
    <property type="entry name" value="F-box_SF"/>
    <property type="match status" value="1"/>
</dbReference>
<reference evidence="2" key="1">
    <citation type="journal article" date="2020" name="Fungal Divers.">
        <title>Resolving the Mortierellaceae phylogeny through synthesis of multi-gene phylogenetics and phylogenomics.</title>
        <authorList>
            <person name="Vandepol N."/>
            <person name="Liber J."/>
            <person name="Desiro A."/>
            <person name="Na H."/>
            <person name="Kennedy M."/>
            <person name="Barry K."/>
            <person name="Grigoriev I.V."/>
            <person name="Miller A.N."/>
            <person name="O'Donnell K."/>
            <person name="Stajich J.E."/>
            <person name="Bonito G."/>
        </authorList>
    </citation>
    <scope>NUCLEOTIDE SEQUENCE</scope>
    <source>
        <strain evidence="2">MES-2147</strain>
    </source>
</reference>
<keyword evidence="3" id="KW-1185">Reference proteome</keyword>
<protein>
    <recommendedName>
        <fullName evidence="1">F-box domain-containing protein</fullName>
    </recommendedName>
</protein>
<dbReference type="AlphaFoldDB" id="A0A9P6M937"/>
<organism evidence="2 3">
    <name type="scientific">Modicella reniformis</name>
    <dbReference type="NCBI Taxonomy" id="1440133"/>
    <lineage>
        <taxon>Eukaryota</taxon>
        <taxon>Fungi</taxon>
        <taxon>Fungi incertae sedis</taxon>
        <taxon>Mucoromycota</taxon>
        <taxon>Mortierellomycotina</taxon>
        <taxon>Mortierellomycetes</taxon>
        <taxon>Mortierellales</taxon>
        <taxon>Mortierellaceae</taxon>
        <taxon>Modicella</taxon>
    </lineage>
</organism>